<sequence length="82" mass="8986">MSIAEQVYELVKSLPQDQASEILAFAQQIRDRSRSAESPDPTVASASWSALVYSLAGSWGDDFPSLEEIRSPSGQDILRESL</sequence>
<evidence type="ECO:0000313" key="1">
    <source>
        <dbReference type="EMBL" id="OEJ72762.1"/>
    </source>
</evidence>
<dbReference type="STRING" id="1781255.BH720_23340"/>
<reference evidence="1" key="1">
    <citation type="submission" date="2016-09" db="EMBL/GenBank/DDBJ databases">
        <title>Draft genome of thermotolerant cyanobacterium Desertifilum sp. strain IPPAS B-1220.</title>
        <authorList>
            <person name="Sinetova M.A."/>
            <person name="Bolakhan K."/>
            <person name="Zayadan B.K."/>
            <person name="Mironov K.S."/>
            <person name="Ustinova V."/>
            <person name="Kupriyanova E.V."/>
            <person name="Sidorov R.A."/>
            <person name="Skrypnik A.N."/>
            <person name="Gogoleva N.E."/>
            <person name="Gogolev Y.V."/>
            <person name="Los D.A."/>
        </authorList>
    </citation>
    <scope>NUCLEOTIDE SEQUENCE [LARGE SCALE GENOMIC DNA]</scope>
    <source>
        <strain evidence="1">IPPAS B-1220</strain>
    </source>
</reference>
<dbReference type="RefSeq" id="WP_069969635.1">
    <property type="nucleotide sequence ID" value="NZ_CM124774.1"/>
</dbReference>
<accession>A0A1E5QDM4</accession>
<organism evidence="1">
    <name type="scientific">Desertifilum tharense IPPAS B-1220</name>
    <dbReference type="NCBI Taxonomy" id="1781255"/>
    <lineage>
        <taxon>Bacteria</taxon>
        <taxon>Bacillati</taxon>
        <taxon>Cyanobacteriota</taxon>
        <taxon>Cyanophyceae</taxon>
        <taxon>Desertifilales</taxon>
        <taxon>Desertifilaceae</taxon>
        <taxon>Desertifilum</taxon>
    </lineage>
</organism>
<gene>
    <name evidence="1" type="ORF">BH720_23340</name>
</gene>
<name>A0A1E5QDM4_9CYAN</name>
<dbReference type="EMBL" id="MJGC01000111">
    <property type="protein sequence ID" value="OEJ72762.1"/>
    <property type="molecule type" value="Genomic_DNA"/>
</dbReference>
<dbReference type="AlphaFoldDB" id="A0A1E5QDM4"/>
<evidence type="ECO:0008006" key="2">
    <source>
        <dbReference type="Google" id="ProtNLM"/>
    </source>
</evidence>
<dbReference type="OrthoDB" id="574226at2"/>
<proteinExistence type="predicted"/>
<comment type="caution">
    <text evidence="1">The sequence shown here is derived from an EMBL/GenBank/DDBJ whole genome shotgun (WGS) entry which is preliminary data.</text>
</comment>
<protein>
    <recommendedName>
        <fullName evidence="2">DUF2281 domain-containing protein</fullName>
    </recommendedName>
</protein>